<reference evidence="2" key="1">
    <citation type="submission" date="2016-10" db="EMBL/GenBank/DDBJ databases">
        <authorList>
            <person name="Varghese N."/>
            <person name="Submissions S."/>
        </authorList>
    </citation>
    <scope>NUCLEOTIDE SEQUENCE [LARGE SCALE GENOMIC DNA]</scope>
    <source>
        <strain evidence="2">CGMCC 1.11014</strain>
    </source>
</reference>
<evidence type="ECO:0000313" key="2">
    <source>
        <dbReference type="Proteomes" id="UP000199391"/>
    </source>
</evidence>
<keyword evidence="2" id="KW-1185">Reference proteome</keyword>
<gene>
    <name evidence="1" type="ORF">SAMN05216552_1002126</name>
</gene>
<dbReference type="Proteomes" id="UP000199391">
    <property type="component" value="Unassembled WGS sequence"/>
</dbReference>
<evidence type="ECO:0000313" key="1">
    <source>
        <dbReference type="EMBL" id="SFU36976.1"/>
    </source>
</evidence>
<dbReference type="STRING" id="1035707.SAMN05216552_1002126"/>
<proteinExistence type="predicted"/>
<name>A0A1I7FLQ8_9BURK</name>
<protein>
    <submittedName>
        <fullName evidence="1">Uncharacterized protein</fullName>
    </submittedName>
</protein>
<sequence length="532" mass="58297">MVELGYRKRIDSSAYMAYRWETPDSVWLEDEASGQFELASGQGLSRIDWQAQARSRLPDVARVLGASLPPPPTTSCAHAAIYPQGFAFCPECGAALHVCAPPARRLPSWWGPSSAPLPVDESPLPRHVPLGLPVTALPLAATLETRAPEPAVGVPDLKIPAPPNAVCVFAASYFGFAAQRLLALAYTRNVLQYWDPVAARWHVMAAEDGAADLSFHASAYAWLPGRADARRGEVGMVPTAQGLVRLVMNPVSESYRTEMVLPARLASAPGMVGRRVACLIAAATGVRLWTADADGADSETLEIVADDGIPDPDGTGWGIPAAGWSRPFSYDGKLIWLHELGELYWRPGAAPRWLPWPAGWTPRLGFGGPVRSRDGRLWQIGHDGQAYSFRELGTERAQLQPLNGARLGLGTLLFRRGHQVKNEPWDVENVEDQARGDDMVLPLLENVSGTREQPTGLVLRMQAYSGKAEAALEEATLPRTLIEWVGQRNVILDEAVRLKRPGDCQPFVYDNCLWLHHPSWNEMRGWRLEAQS</sequence>
<dbReference type="EMBL" id="FPBO01000002">
    <property type="protein sequence ID" value="SFU36976.1"/>
    <property type="molecule type" value="Genomic_DNA"/>
</dbReference>
<accession>A0A1I7FLQ8</accession>
<dbReference type="AlphaFoldDB" id="A0A1I7FLQ8"/>
<organism evidence="1 2">
    <name type="scientific">Pseudoduganella namucuonensis</name>
    <dbReference type="NCBI Taxonomy" id="1035707"/>
    <lineage>
        <taxon>Bacteria</taxon>
        <taxon>Pseudomonadati</taxon>
        <taxon>Pseudomonadota</taxon>
        <taxon>Betaproteobacteria</taxon>
        <taxon>Burkholderiales</taxon>
        <taxon>Oxalobacteraceae</taxon>
        <taxon>Telluria group</taxon>
        <taxon>Pseudoduganella</taxon>
    </lineage>
</organism>